<protein>
    <submittedName>
        <fullName evidence="1">Uncharacterized protein</fullName>
    </submittedName>
</protein>
<dbReference type="RefSeq" id="WP_265684281.1">
    <property type="nucleotide sequence ID" value="NZ_CP120863.1"/>
</dbReference>
<keyword evidence="2" id="KW-1185">Reference proteome</keyword>
<organism evidence="1 2">
    <name type="scientific">Roseibium porphyridii</name>
    <dbReference type="NCBI Taxonomy" id="2866279"/>
    <lineage>
        <taxon>Bacteria</taxon>
        <taxon>Pseudomonadati</taxon>
        <taxon>Pseudomonadota</taxon>
        <taxon>Alphaproteobacteria</taxon>
        <taxon>Hyphomicrobiales</taxon>
        <taxon>Stappiaceae</taxon>
        <taxon>Roseibium</taxon>
    </lineage>
</organism>
<dbReference type="EMBL" id="CP120863">
    <property type="protein sequence ID" value="WFE91689.1"/>
    <property type="molecule type" value="Genomic_DNA"/>
</dbReference>
<proteinExistence type="predicted"/>
<accession>A0ABY8FAT1</accession>
<reference evidence="1 2" key="1">
    <citation type="submission" date="2023-03" db="EMBL/GenBank/DDBJ databases">
        <title>Roseibium porphyridii sp. nov. and Roseibium rhodosorbium sp. nov. isolated from marine algae, Porphyridium cruentum and Rhodosorus marinus, respectively.</title>
        <authorList>
            <person name="Lee M.W."/>
            <person name="Choi B.J."/>
            <person name="Lee J.K."/>
            <person name="Choi D.G."/>
            <person name="Baek J.H."/>
            <person name="Bayburt H."/>
            <person name="Kim J.M."/>
            <person name="Han D.M."/>
            <person name="Kim K.H."/>
            <person name="Jeon C.O."/>
        </authorList>
    </citation>
    <scope>NUCLEOTIDE SEQUENCE [LARGE SCALE GENOMIC DNA]</scope>
    <source>
        <strain evidence="1 2">KMA01</strain>
    </source>
</reference>
<sequence>MSFRPSLGSGRSAIDGTWARDPDFVMRFESVSPKCPFRHSYADQPTLRGI</sequence>
<evidence type="ECO:0000313" key="1">
    <source>
        <dbReference type="EMBL" id="WFE91689.1"/>
    </source>
</evidence>
<gene>
    <name evidence="1" type="ORF">K1718_10110</name>
</gene>
<dbReference type="Proteomes" id="UP001209803">
    <property type="component" value="Chromosome"/>
</dbReference>
<evidence type="ECO:0000313" key="2">
    <source>
        <dbReference type="Proteomes" id="UP001209803"/>
    </source>
</evidence>
<name>A0ABY8FAT1_9HYPH</name>